<feature type="domain" description="FAD-binding PCMH-type" evidence="17">
    <location>
        <begin position="1"/>
        <end position="117"/>
    </location>
</feature>
<dbReference type="PANTHER" id="PTHR21071">
    <property type="entry name" value="UDP-N-ACETYLENOLPYRUVOYLGLUCOSAMINE REDUCTASE"/>
    <property type="match status" value="1"/>
</dbReference>
<dbReference type="InterPro" id="IPR003170">
    <property type="entry name" value="MurB"/>
</dbReference>
<evidence type="ECO:0000256" key="13">
    <source>
        <dbReference type="ARBA" id="ARBA00023002"/>
    </source>
</evidence>
<keyword evidence="9" id="KW-0274">FAD</keyword>
<dbReference type="AlphaFoldDB" id="A0A382KL12"/>
<evidence type="ECO:0000256" key="12">
    <source>
        <dbReference type="ARBA" id="ARBA00022984"/>
    </source>
</evidence>
<comment type="function">
    <text evidence="2">Cell wall formation.</text>
</comment>
<dbReference type="Pfam" id="PF02873">
    <property type="entry name" value="MurB_C"/>
    <property type="match status" value="1"/>
</dbReference>
<dbReference type="GO" id="GO:0009252">
    <property type="term" value="P:peptidoglycan biosynthetic process"/>
    <property type="evidence" value="ECO:0007669"/>
    <property type="project" value="UniProtKB-UniPathway"/>
</dbReference>
<dbReference type="SUPFAM" id="SSF56194">
    <property type="entry name" value="Uridine diphospho-N-Acetylenolpyruvylglucosamine reductase, MurB, C-terminal domain"/>
    <property type="match status" value="1"/>
</dbReference>
<dbReference type="InterPro" id="IPR006094">
    <property type="entry name" value="Oxid_FAD_bind_N"/>
</dbReference>
<keyword evidence="12" id="KW-0573">Peptidoglycan synthesis</keyword>
<feature type="non-terminal residue" evidence="18">
    <location>
        <position position="1"/>
    </location>
</feature>
<evidence type="ECO:0000256" key="2">
    <source>
        <dbReference type="ARBA" id="ARBA00003921"/>
    </source>
</evidence>
<evidence type="ECO:0000256" key="16">
    <source>
        <dbReference type="ARBA" id="ARBA00048914"/>
    </source>
</evidence>
<evidence type="ECO:0000256" key="4">
    <source>
        <dbReference type="ARBA" id="ARBA00004752"/>
    </source>
</evidence>
<keyword evidence="10" id="KW-0521">NADP</keyword>
<dbReference type="InterPro" id="IPR016166">
    <property type="entry name" value="FAD-bd_PCMH"/>
</dbReference>
<keyword evidence="11" id="KW-0133">Cell shape</keyword>
<evidence type="ECO:0000256" key="7">
    <source>
        <dbReference type="ARBA" id="ARBA00022618"/>
    </source>
</evidence>
<dbReference type="GO" id="GO:0008762">
    <property type="term" value="F:UDP-N-acetylmuramate dehydrogenase activity"/>
    <property type="evidence" value="ECO:0007669"/>
    <property type="project" value="UniProtKB-EC"/>
</dbReference>
<dbReference type="InterPro" id="IPR011601">
    <property type="entry name" value="MurB_C"/>
</dbReference>
<keyword evidence="6" id="KW-0963">Cytoplasm</keyword>
<organism evidence="18">
    <name type="scientific">marine metagenome</name>
    <dbReference type="NCBI Taxonomy" id="408172"/>
    <lineage>
        <taxon>unclassified sequences</taxon>
        <taxon>metagenomes</taxon>
        <taxon>ecological metagenomes</taxon>
    </lineage>
</organism>
<accession>A0A382KL12</accession>
<evidence type="ECO:0000256" key="1">
    <source>
        <dbReference type="ARBA" id="ARBA00001974"/>
    </source>
</evidence>
<evidence type="ECO:0000256" key="11">
    <source>
        <dbReference type="ARBA" id="ARBA00022960"/>
    </source>
</evidence>
<dbReference type="Gene3D" id="3.30.465.10">
    <property type="match status" value="1"/>
</dbReference>
<keyword evidence="15" id="KW-0961">Cell wall biogenesis/degradation</keyword>
<keyword evidence="8" id="KW-0285">Flavoprotein</keyword>
<evidence type="ECO:0000256" key="9">
    <source>
        <dbReference type="ARBA" id="ARBA00022827"/>
    </source>
</evidence>
<evidence type="ECO:0000256" key="15">
    <source>
        <dbReference type="ARBA" id="ARBA00023316"/>
    </source>
</evidence>
<evidence type="ECO:0000256" key="14">
    <source>
        <dbReference type="ARBA" id="ARBA00023306"/>
    </source>
</evidence>
<dbReference type="Pfam" id="PF01565">
    <property type="entry name" value="FAD_binding_4"/>
    <property type="match status" value="1"/>
</dbReference>
<name>A0A382KL12_9ZZZZ</name>
<dbReference type="UniPathway" id="UPA00219"/>
<dbReference type="GO" id="GO:0008360">
    <property type="term" value="P:regulation of cell shape"/>
    <property type="evidence" value="ECO:0007669"/>
    <property type="project" value="UniProtKB-KW"/>
</dbReference>
<dbReference type="EC" id="1.3.1.98" evidence="5"/>
<comment type="cofactor">
    <cofactor evidence="1">
        <name>FAD</name>
        <dbReference type="ChEBI" id="CHEBI:57692"/>
    </cofactor>
</comment>
<dbReference type="GO" id="GO:0005829">
    <property type="term" value="C:cytosol"/>
    <property type="evidence" value="ECO:0007669"/>
    <property type="project" value="TreeGrafter"/>
</dbReference>
<sequence length="180" mass="19551">VIVKLGKNFSNISVLKNNTIIAGSATIDKKVAEFASENNIGGLEFLSCIPGSIGGGIRMNSGCFGTEFKDILLSVQAIDSTGKVLTIPSSSIKFEYRTNDLPRGLIFLSASFKGKFKKKDIVKKDIEVLKTKKEEAQPTKVKTGGSTFKNPIKQTNKKVWELIKFSIPKNTSFGDAIVSD</sequence>
<evidence type="ECO:0000259" key="17">
    <source>
        <dbReference type="PROSITE" id="PS51387"/>
    </source>
</evidence>
<dbReference type="GO" id="GO:0051301">
    <property type="term" value="P:cell division"/>
    <property type="evidence" value="ECO:0007669"/>
    <property type="project" value="UniProtKB-KW"/>
</dbReference>
<evidence type="ECO:0000256" key="3">
    <source>
        <dbReference type="ARBA" id="ARBA00004496"/>
    </source>
</evidence>
<comment type="subcellular location">
    <subcellularLocation>
        <location evidence="3">Cytoplasm</location>
    </subcellularLocation>
</comment>
<dbReference type="GO" id="GO:0071555">
    <property type="term" value="P:cell wall organization"/>
    <property type="evidence" value="ECO:0007669"/>
    <property type="project" value="UniProtKB-KW"/>
</dbReference>
<evidence type="ECO:0000256" key="6">
    <source>
        <dbReference type="ARBA" id="ARBA00022490"/>
    </source>
</evidence>
<dbReference type="InterPro" id="IPR036318">
    <property type="entry name" value="FAD-bd_PCMH-like_sf"/>
</dbReference>
<feature type="non-terminal residue" evidence="18">
    <location>
        <position position="180"/>
    </location>
</feature>
<dbReference type="PANTHER" id="PTHR21071:SF4">
    <property type="entry name" value="UDP-N-ACETYLENOLPYRUVOYLGLUCOSAMINE REDUCTASE"/>
    <property type="match status" value="1"/>
</dbReference>
<protein>
    <recommendedName>
        <fullName evidence="5">UDP-N-acetylmuramate dehydrogenase</fullName>
        <ecNumber evidence="5">1.3.1.98</ecNumber>
    </recommendedName>
</protein>
<gene>
    <name evidence="18" type="ORF">METZ01_LOCUS277783</name>
</gene>
<keyword evidence="7" id="KW-0132">Cell division</keyword>
<dbReference type="HAMAP" id="MF_00037">
    <property type="entry name" value="MurB"/>
    <property type="match status" value="1"/>
</dbReference>
<dbReference type="EMBL" id="UINC01081258">
    <property type="protein sequence ID" value="SVC24929.1"/>
    <property type="molecule type" value="Genomic_DNA"/>
</dbReference>
<keyword evidence="13" id="KW-0560">Oxidoreductase</keyword>
<dbReference type="PROSITE" id="PS51387">
    <property type="entry name" value="FAD_PCMH"/>
    <property type="match status" value="1"/>
</dbReference>
<evidence type="ECO:0000313" key="18">
    <source>
        <dbReference type="EMBL" id="SVC24929.1"/>
    </source>
</evidence>
<dbReference type="GO" id="GO:0071949">
    <property type="term" value="F:FAD binding"/>
    <property type="evidence" value="ECO:0007669"/>
    <property type="project" value="InterPro"/>
</dbReference>
<evidence type="ECO:0000256" key="8">
    <source>
        <dbReference type="ARBA" id="ARBA00022630"/>
    </source>
</evidence>
<comment type="pathway">
    <text evidence="4">Cell wall biogenesis; peptidoglycan biosynthesis.</text>
</comment>
<dbReference type="InterPro" id="IPR016169">
    <property type="entry name" value="FAD-bd_PCMH_sub2"/>
</dbReference>
<keyword evidence="14" id="KW-0131">Cell cycle</keyword>
<dbReference type="InterPro" id="IPR036635">
    <property type="entry name" value="MurB_C_sf"/>
</dbReference>
<evidence type="ECO:0000256" key="5">
    <source>
        <dbReference type="ARBA" id="ARBA00012518"/>
    </source>
</evidence>
<evidence type="ECO:0000256" key="10">
    <source>
        <dbReference type="ARBA" id="ARBA00022857"/>
    </source>
</evidence>
<proteinExistence type="inferred from homology"/>
<reference evidence="18" key="1">
    <citation type="submission" date="2018-05" db="EMBL/GenBank/DDBJ databases">
        <authorList>
            <person name="Lanie J.A."/>
            <person name="Ng W.-L."/>
            <person name="Kazmierczak K.M."/>
            <person name="Andrzejewski T.M."/>
            <person name="Davidsen T.M."/>
            <person name="Wayne K.J."/>
            <person name="Tettelin H."/>
            <person name="Glass J.I."/>
            <person name="Rusch D."/>
            <person name="Podicherti R."/>
            <person name="Tsui H.-C.T."/>
            <person name="Winkler M.E."/>
        </authorList>
    </citation>
    <scope>NUCLEOTIDE SEQUENCE</scope>
</reference>
<dbReference type="SUPFAM" id="SSF56176">
    <property type="entry name" value="FAD-binding/transporter-associated domain-like"/>
    <property type="match status" value="1"/>
</dbReference>
<comment type="catalytic activity">
    <reaction evidence="16">
        <text>UDP-N-acetyl-alpha-D-muramate + NADP(+) = UDP-N-acetyl-3-O-(1-carboxyvinyl)-alpha-D-glucosamine + NADPH + H(+)</text>
        <dbReference type="Rhea" id="RHEA:12248"/>
        <dbReference type="ChEBI" id="CHEBI:15378"/>
        <dbReference type="ChEBI" id="CHEBI:57783"/>
        <dbReference type="ChEBI" id="CHEBI:58349"/>
        <dbReference type="ChEBI" id="CHEBI:68483"/>
        <dbReference type="ChEBI" id="CHEBI:70757"/>
        <dbReference type="EC" id="1.3.1.98"/>
    </reaction>
</comment>